<accession>A0ABT5ZMP8</accession>
<proteinExistence type="predicted"/>
<keyword evidence="2" id="KW-1133">Transmembrane helix</keyword>
<evidence type="ECO:0000256" key="2">
    <source>
        <dbReference type="SAM" id="Phobius"/>
    </source>
</evidence>
<name>A0ABT5ZMP8_9ACTN</name>
<keyword evidence="2" id="KW-0812">Transmembrane</keyword>
<feature type="transmembrane region" description="Helical" evidence="2">
    <location>
        <begin position="50"/>
        <end position="72"/>
    </location>
</feature>
<evidence type="ECO:0000256" key="1">
    <source>
        <dbReference type="SAM" id="MobiDB-lite"/>
    </source>
</evidence>
<dbReference type="EMBL" id="JARJBC010000010">
    <property type="protein sequence ID" value="MDF3291108.1"/>
    <property type="molecule type" value="Genomic_DNA"/>
</dbReference>
<dbReference type="RefSeq" id="WP_276094367.1">
    <property type="nucleotide sequence ID" value="NZ_JARJBC010000010.1"/>
</dbReference>
<keyword evidence="2" id="KW-0472">Membrane</keyword>
<feature type="region of interest" description="Disordered" evidence="1">
    <location>
        <begin position="1"/>
        <end position="45"/>
    </location>
</feature>
<dbReference type="Proteomes" id="UP001216579">
    <property type="component" value="Unassembled WGS sequence"/>
</dbReference>
<comment type="caution">
    <text evidence="3">The sequence shown here is derived from an EMBL/GenBank/DDBJ whole genome shotgun (WGS) entry which is preliminary data.</text>
</comment>
<protein>
    <submittedName>
        <fullName evidence="3">DUF2690 domain-containing protein</fullName>
    </submittedName>
</protein>
<keyword evidence="4" id="KW-1185">Reference proteome</keyword>
<organism evidence="3 4">
    <name type="scientific">Streptomyces silvisoli</name>
    <dbReference type="NCBI Taxonomy" id="3034235"/>
    <lineage>
        <taxon>Bacteria</taxon>
        <taxon>Bacillati</taxon>
        <taxon>Actinomycetota</taxon>
        <taxon>Actinomycetes</taxon>
        <taxon>Kitasatosporales</taxon>
        <taxon>Streptomycetaceae</taxon>
        <taxon>Streptomyces</taxon>
    </lineage>
</organism>
<dbReference type="Pfam" id="PF10901">
    <property type="entry name" value="DUF2690"/>
    <property type="match status" value="1"/>
</dbReference>
<evidence type="ECO:0000313" key="3">
    <source>
        <dbReference type="EMBL" id="MDF3291108.1"/>
    </source>
</evidence>
<dbReference type="InterPro" id="IPR021224">
    <property type="entry name" value="DUF2690"/>
</dbReference>
<reference evidence="3 4" key="1">
    <citation type="submission" date="2023-03" db="EMBL/GenBank/DDBJ databases">
        <title>Draft genome sequence of Streptomyces sp. RB6PN23 isolated from peat swamp forest in Thailand.</title>
        <authorList>
            <person name="Klaysubun C."/>
            <person name="Duangmal K."/>
        </authorList>
    </citation>
    <scope>NUCLEOTIDE SEQUENCE [LARGE SCALE GENOMIC DNA]</scope>
    <source>
        <strain evidence="3 4">RB6PN23</strain>
    </source>
</reference>
<gene>
    <name evidence="3" type="ORF">P3G67_18085</name>
</gene>
<sequence length="202" mass="21039">MSRLTDDPANPAGHPECPSCEGAGFGQPARGQPGEPEQPWPEPTRSRLELAVWTALAAGAVALAVGAVLLLVGAVPNSTATEVAPPFCQGRSCAGLDPDVTLCADDAVTTASAWLAGREVDLRVSTRCRAAWALLRDPRASDAIEVRGAHGDVRWQNAQGTGVRAFTPMIPDTRGEAVEACLAARDGRVCAHPEAHPDEGHP</sequence>
<evidence type="ECO:0000313" key="4">
    <source>
        <dbReference type="Proteomes" id="UP001216579"/>
    </source>
</evidence>